<proteinExistence type="predicted"/>
<evidence type="ECO:0008006" key="6">
    <source>
        <dbReference type="Google" id="ProtNLM"/>
    </source>
</evidence>
<sequence>MSTNDDTDQRMDDDYNGPHAQSSMPLPVNPNASTTDNTTANITEYPLNYADTNSPTDGVQGLQDALTDDEQSLVVLDPSHPLMARFQAALKDHLQKREEKLNIQLREADNELKQVRDQRESLGVELYNLQQELARHQMLLEKEHDRFGEINQDRQRLEDELKKTKDNYSKKKTDLDTHMRQALDIQKERDILRLRLHYMTKAKSDIRGDIATMKRATEKVDTEVTKIEAEKQLQDLFVDRLVEQADMLREQIAMYEYQLRSQMEETKNIKHTLTEARLEMETLELEKKQLMQNWNSCLIGIRRRDEAQATMAEAVRLQLQRIDTMNTEMESYKRSIIKEQELNEKLTLVLNRTKYEIQNLERLLQINNEKSETIKQEVSTYTKALEETQAMLTRVNNEKAEKQHELNIIRREIEKENQERVKLEDDIFQKNQEQLTAEKAADYSSKLRFKLKESTREIERNLSKVENDIARATLEKTYLITNIKQLEIQSKEYNELIMEKNQIINKSEQEIKRRILLIEQKQNRIDLENKKLEALKEKAGGVELGPLELEVVNLQKTIGQVSRDIFELEQVWLREQNELVRLTNDRDKLEKETDAMKLKYTILSARKLRTESHIRNMETDCSHLRRQIELLRLDLERLNKMIYKESTNKTTLERSNILSESDFVRELKEAEKDAIHMEERLSEIRKERENLLANLVEAEKQIMFWERKIQLAKEMKSAVDSETGQGEIRAMKSEIHRMQVRYEQLLKQQEKLIRDMESSVSRRDTIVTRGEFQQKLPQNRAVMQNNVQRKIVDLQKKIRESTQEAVYVEKELDVHRAKQQEQVIKMEDIQRELRQKQAENDQLEEQVDNLSSQRSTLLITLSEKQLRARYYEQIKDGKYKPQLKSPDLLEREKEKQIDRLQRYLTIIQRLSEVYPRMTKELNHIKDTIQARITNQMTRNVLSPQQPDETSARS</sequence>
<dbReference type="EMBL" id="CAJOBC010001007">
    <property type="protein sequence ID" value="CAF3647302.1"/>
    <property type="molecule type" value="Genomic_DNA"/>
</dbReference>
<keyword evidence="1" id="KW-0175">Coiled coil</keyword>
<feature type="coiled-coil region" evidence="1">
    <location>
        <begin position="667"/>
        <end position="755"/>
    </location>
</feature>
<organism evidence="3 5">
    <name type="scientific">Didymodactylos carnosus</name>
    <dbReference type="NCBI Taxonomy" id="1234261"/>
    <lineage>
        <taxon>Eukaryota</taxon>
        <taxon>Metazoa</taxon>
        <taxon>Spiralia</taxon>
        <taxon>Gnathifera</taxon>
        <taxon>Rotifera</taxon>
        <taxon>Eurotatoria</taxon>
        <taxon>Bdelloidea</taxon>
        <taxon>Philodinida</taxon>
        <taxon>Philodinidae</taxon>
        <taxon>Didymodactylos</taxon>
    </lineage>
</organism>
<dbReference type="PANTHER" id="PTHR16275">
    <property type="entry name" value="COILED-COIL DOMAIN-CONTAINING PROTEIN 40"/>
    <property type="match status" value="1"/>
</dbReference>
<feature type="coiled-coil region" evidence="1">
    <location>
        <begin position="238"/>
        <end position="293"/>
    </location>
</feature>
<feature type="compositionally biased region" description="Polar residues" evidence="2">
    <location>
        <begin position="19"/>
        <end position="39"/>
    </location>
</feature>
<dbReference type="Proteomes" id="UP000681722">
    <property type="component" value="Unassembled WGS sequence"/>
</dbReference>
<name>A0A813WDK8_9BILA</name>
<protein>
    <recommendedName>
        <fullName evidence="6">Coiled-coil domain-containing protein 40</fullName>
    </recommendedName>
</protein>
<feature type="coiled-coil region" evidence="1">
    <location>
        <begin position="572"/>
        <end position="641"/>
    </location>
</feature>
<reference evidence="3" key="1">
    <citation type="submission" date="2021-02" db="EMBL/GenBank/DDBJ databases">
        <authorList>
            <person name="Nowell W R."/>
        </authorList>
    </citation>
    <scope>NUCLEOTIDE SEQUENCE</scope>
</reference>
<gene>
    <name evidence="3" type="ORF">GPM918_LOCUS6515</name>
    <name evidence="4" type="ORF">SRO942_LOCUS6515</name>
</gene>
<dbReference type="AlphaFoldDB" id="A0A813WDK8"/>
<dbReference type="GO" id="GO:0005737">
    <property type="term" value="C:cytoplasm"/>
    <property type="evidence" value="ECO:0007669"/>
    <property type="project" value="TreeGrafter"/>
</dbReference>
<evidence type="ECO:0000256" key="1">
    <source>
        <dbReference type="SAM" id="Coils"/>
    </source>
</evidence>
<comment type="caution">
    <text evidence="3">The sequence shown here is derived from an EMBL/GenBank/DDBJ whole genome shotgun (WGS) entry which is preliminary data.</text>
</comment>
<evidence type="ECO:0000313" key="5">
    <source>
        <dbReference type="Proteomes" id="UP000663829"/>
    </source>
</evidence>
<feature type="coiled-coil region" evidence="1">
    <location>
        <begin position="91"/>
        <end position="174"/>
    </location>
</feature>
<keyword evidence="5" id="KW-1185">Reference proteome</keyword>
<dbReference type="Pfam" id="PF08647">
    <property type="entry name" value="BRE1"/>
    <property type="match status" value="1"/>
</dbReference>
<feature type="coiled-coil region" evidence="1">
    <location>
        <begin position="784"/>
        <end position="860"/>
    </location>
</feature>
<dbReference type="OrthoDB" id="188741at2759"/>
<evidence type="ECO:0000313" key="4">
    <source>
        <dbReference type="EMBL" id="CAF3647302.1"/>
    </source>
</evidence>
<evidence type="ECO:0000313" key="3">
    <source>
        <dbReference type="EMBL" id="CAF0859630.1"/>
    </source>
</evidence>
<evidence type="ECO:0000256" key="2">
    <source>
        <dbReference type="SAM" id="MobiDB-lite"/>
    </source>
</evidence>
<feature type="region of interest" description="Disordered" evidence="2">
    <location>
        <begin position="1"/>
        <end position="39"/>
    </location>
</feature>
<dbReference type="PANTHER" id="PTHR16275:SF8">
    <property type="entry name" value="COILED-COIL DOMAIN-CONTAINING PROTEIN 40"/>
    <property type="match status" value="1"/>
</dbReference>
<feature type="coiled-coil region" evidence="1">
    <location>
        <begin position="343"/>
        <end position="538"/>
    </location>
</feature>
<dbReference type="EMBL" id="CAJNOQ010001007">
    <property type="protein sequence ID" value="CAF0859630.1"/>
    <property type="molecule type" value="Genomic_DNA"/>
</dbReference>
<accession>A0A813WDK8</accession>
<dbReference type="Proteomes" id="UP000663829">
    <property type="component" value="Unassembled WGS sequence"/>
</dbReference>
<dbReference type="InterPro" id="IPR037386">
    <property type="entry name" value="CCDC40"/>
</dbReference>
<dbReference type="GO" id="GO:0035082">
    <property type="term" value="P:axoneme assembly"/>
    <property type="evidence" value="ECO:0007669"/>
    <property type="project" value="InterPro"/>
</dbReference>